<feature type="region of interest" description="Disordered" evidence="1">
    <location>
        <begin position="374"/>
        <end position="398"/>
    </location>
</feature>
<dbReference type="PANTHER" id="PTHR14917:SF4">
    <property type="entry name" value="SPERMATOGENESIS-ASSOCIATED 7"/>
    <property type="match status" value="1"/>
</dbReference>
<keyword evidence="3" id="KW-1185">Reference proteome</keyword>
<reference evidence="2 3" key="1">
    <citation type="submission" date="2019-01" db="EMBL/GenBank/DDBJ databases">
        <authorList>
            <person name="Sayadi A."/>
        </authorList>
    </citation>
    <scope>NUCLEOTIDE SEQUENCE [LARGE SCALE GENOMIC DNA]</scope>
</reference>
<feature type="compositionally biased region" description="Low complexity" evidence="1">
    <location>
        <begin position="171"/>
        <end position="191"/>
    </location>
</feature>
<feature type="compositionally biased region" description="Basic and acidic residues" evidence="1">
    <location>
        <begin position="192"/>
        <end position="202"/>
    </location>
</feature>
<dbReference type="Proteomes" id="UP000410492">
    <property type="component" value="Unassembled WGS sequence"/>
</dbReference>
<dbReference type="EMBL" id="CAACVG010011167">
    <property type="protein sequence ID" value="VEN57473.1"/>
    <property type="molecule type" value="Genomic_DNA"/>
</dbReference>
<dbReference type="GO" id="GO:0000226">
    <property type="term" value="P:microtubule cytoskeleton organization"/>
    <property type="evidence" value="ECO:0007669"/>
    <property type="project" value="TreeGrafter"/>
</dbReference>
<gene>
    <name evidence="2" type="ORF">CALMAC_LOCUS16089</name>
</gene>
<evidence type="ECO:0000313" key="2">
    <source>
        <dbReference type="EMBL" id="VEN57473.1"/>
    </source>
</evidence>
<accession>A0A653DBU2</accession>
<feature type="compositionally biased region" description="Basic and acidic residues" evidence="1">
    <location>
        <begin position="158"/>
        <end position="170"/>
    </location>
</feature>
<dbReference type="GO" id="GO:0005930">
    <property type="term" value="C:axoneme"/>
    <property type="evidence" value="ECO:0007669"/>
    <property type="project" value="TreeGrafter"/>
</dbReference>
<dbReference type="InterPro" id="IPR029357">
    <property type="entry name" value="SPATA7"/>
</dbReference>
<feature type="region of interest" description="Disordered" evidence="1">
    <location>
        <begin position="88"/>
        <end position="202"/>
    </location>
</feature>
<sequence>MTVNNNDINVYFHMKNHYRKLSNVRSKIDSSPPKVFRKVLESSSKDEASLNKVGVQCQELPHGRNTCSLAGQKYNVNGRILSHTCVKTRGPRKSANVRSSSVPRPQSKPGPYEAITKLRKTKSQSLQAVKEDWQPGATRIKRTKQTRCYPNVPILQNIDKDMPSSNKRENSGGSTSRTHTTDSSRSSMVTTRKSDRSSRSKTDEHEYLQFLLRITEDVIINNYFKNEDIQRVFKSHIEANRGRLQMEKMELQLTRLSKELNIPYTPTSPNIAVEKDATEGQKLLVSPIDTEKLRDCECGTKRNLQLISFPNRCLPYEDNNFASNLENILVNRHSLGRVTECTEPTNSLDTIYNANNRFSAVTVASSLGVDSLAPSNEQDVSYQGDKSDGSCNDGSSLTDKERIGSIEEDILFNKLHSRSLPLLSNQHSPVKPEVPLPLVATPPLTVDNVVSLARSDTSNKTVISRDSLTPEVVSSTHIDDMDTNIEPPRDERKHVNQDKLGKLKAHVVSSAEAPDIDDSLMTTDVTKVHQQKQQKEEKYTQIMIEHLEKECNTNKDVKIIEKDDNYVLINKPIYVLRNIVESKDGLVFFQEQPTSKDDTVEEEPEIENPVELMEEESRTTVFENPSDSEICIKETNLSDYSIKTESMEKDSLYNYSRLLNSDYDLTPQRDNNVDNKYHYLMLDVATSISNVNLPSNSDLLLTDKYALRSELSDKSNHHLGEEKEYCISDDGRYEIRSYNMKNAFPPRSAGNTKDRRFLQTSKVAKKISQLSISLSNYEIGSDISMSVGQYYDENSESESGLYPLAFDIPARK</sequence>
<evidence type="ECO:0000313" key="3">
    <source>
        <dbReference type="Proteomes" id="UP000410492"/>
    </source>
</evidence>
<proteinExistence type="predicted"/>
<dbReference type="GO" id="GO:0036064">
    <property type="term" value="C:ciliary basal body"/>
    <property type="evidence" value="ECO:0007669"/>
    <property type="project" value="TreeGrafter"/>
</dbReference>
<dbReference type="Pfam" id="PF15244">
    <property type="entry name" value="HSD3"/>
    <property type="match status" value="1"/>
</dbReference>
<dbReference type="AlphaFoldDB" id="A0A653DBU2"/>
<dbReference type="PANTHER" id="PTHR14917">
    <property type="entry name" value="SPERMATOGENESIS-ASSOCIATED PROTEIN 7"/>
    <property type="match status" value="1"/>
</dbReference>
<evidence type="ECO:0000256" key="1">
    <source>
        <dbReference type="SAM" id="MobiDB-lite"/>
    </source>
</evidence>
<protein>
    <submittedName>
        <fullName evidence="2">Uncharacterized protein</fullName>
    </submittedName>
</protein>
<dbReference type="OrthoDB" id="6263678at2759"/>
<name>A0A653DBU2_CALMS</name>
<organism evidence="2 3">
    <name type="scientific">Callosobruchus maculatus</name>
    <name type="common">Southern cowpea weevil</name>
    <name type="synonym">Pulse bruchid</name>
    <dbReference type="NCBI Taxonomy" id="64391"/>
    <lineage>
        <taxon>Eukaryota</taxon>
        <taxon>Metazoa</taxon>
        <taxon>Ecdysozoa</taxon>
        <taxon>Arthropoda</taxon>
        <taxon>Hexapoda</taxon>
        <taxon>Insecta</taxon>
        <taxon>Pterygota</taxon>
        <taxon>Neoptera</taxon>
        <taxon>Endopterygota</taxon>
        <taxon>Coleoptera</taxon>
        <taxon>Polyphaga</taxon>
        <taxon>Cucujiformia</taxon>
        <taxon>Chrysomeloidea</taxon>
        <taxon>Chrysomelidae</taxon>
        <taxon>Bruchinae</taxon>
        <taxon>Bruchini</taxon>
        <taxon>Callosobruchus</taxon>
    </lineage>
</organism>